<feature type="chain" id="PRO_5010551063" evidence="7">
    <location>
        <begin position="22"/>
        <end position="801"/>
    </location>
</feature>
<gene>
    <name evidence="10" type="ORF">SAMN05660477_00528</name>
</gene>
<dbReference type="InterPro" id="IPR017853">
    <property type="entry name" value="GH"/>
</dbReference>
<evidence type="ECO:0000259" key="9">
    <source>
        <dbReference type="PROSITE" id="PS51910"/>
    </source>
</evidence>
<dbReference type="InterPro" id="IPR001579">
    <property type="entry name" value="Glyco_hydro_18_chit_AS"/>
</dbReference>
<evidence type="ECO:0000259" key="8">
    <source>
        <dbReference type="PROSITE" id="PS50853"/>
    </source>
</evidence>
<keyword evidence="11" id="KW-1185">Reference proteome</keyword>
<dbReference type="Gene3D" id="3.20.20.80">
    <property type="entry name" value="Glycosidases"/>
    <property type="match status" value="1"/>
</dbReference>
<dbReference type="CDD" id="cd00063">
    <property type="entry name" value="FN3"/>
    <property type="match status" value="2"/>
</dbReference>
<dbReference type="SUPFAM" id="SSF49265">
    <property type="entry name" value="Fibronectin type III"/>
    <property type="match status" value="2"/>
</dbReference>
<dbReference type="RefSeq" id="WP_079665795.1">
    <property type="nucleotide sequence ID" value="NZ_FUYZ01000001.1"/>
</dbReference>
<dbReference type="GO" id="GO:0005975">
    <property type="term" value="P:carbohydrate metabolic process"/>
    <property type="evidence" value="ECO:0007669"/>
    <property type="project" value="InterPro"/>
</dbReference>
<protein>
    <submittedName>
        <fullName evidence="10">Por secretion system C-terminal sorting domain-containing protein</fullName>
    </submittedName>
</protein>
<dbReference type="InterPro" id="IPR026444">
    <property type="entry name" value="Secre_tail"/>
</dbReference>
<dbReference type="InterPro" id="IPR036116">
    <property type="entry name" value="FN3_sf"/>
</dbReference>
<keyword evidence="4" id="KW-1015">Disulfide bond</keyword>
<comment type="similarity">
    <text evidence="1">Belongs to the glycosyl hydrolase 18 family. Chitinase class II subfamily.</text>
</comment>
<dbReference type="Pfam" id="PF18962">
    <property type="entry name" value="Por_Secre_tail"/>
    <property type="match status" value="1"/>
</dbReference>
<dbReference type="InterPro" id="IPR003961">
    <property type="entry name" value="FN3_dom"/>
</dbReference>
<evidence type="ECO:0000256" key="1">
    <source>
        <dbReference type="ARBA" id="ARBA00009121"/>
    </source>
</evidence>
<evidence type="ECO:0000256" key="5">
    <source>
        <dbReference type="ARBA" id="ARBA00023295"/>
    </source>
</evidence>
<evidence type="ECO:0000256" key="6">
    <source>
        <dbReference type="RuleBase" id="RU000489"/>
    </source>
</evidence>
<dbReference type="InterPro" id="IPR001223">
    <property type="entry name" value="Glyco_hydro18_cat"/>
</dbReference>
<dbReference type="Gene3D" id="2.60.120.200">
    <property type="match status" value="1"/>
</dbReference>
<feature type="signal peptide" evidence="7">
    <location>
        <begin position="1"/>
        <end position="21"/>
    </location>
</feature>
<keyword evidence="2 7" id="KW-0732">Signal</keyword>
<keyword evidence="3 6" id="KW-0378">Hydrolase</keyword>
<organism evidence="10 11">
    <name type="scientific">Soonwooa buanensis</name>
    <dbReference type="NCBI Taxonomy" id="619805"/>
    <lineage>
        <taxon>Bacteria</taxon>
        <taxon>Pseudomonadati</taxon>
        <taxon>Bacteroidota</taxon>
        <taxon>Flavobacteriia</taxon>
        <taxon>Flavobacteriales</taxon>
        <taxon>Weeksellaceae</taxon>
        <taxon>Chryseobacterium group</taxon>
        <taxon>Soonwooa</taxon>
    </lineage>
</organism>
<dbReference type="PROSITE" id="PS01095">
    <property type="entry name" value="GH18_1"/>
    <property type="match status" value="1"/>
</dbReference>
<dbReference type="PROSITE" id="PS50853">
    <property type="entry name" value="FN3"/>
    <property type="match status" value="2"/>
</dbReference>
<dbReference type="Pfam" id="PF13385">
    <property type="entry name" value="Laminin_G_3"/>
    <property type="match status" value="1"/>
</dbReference>
<dbReference type="InterPro" id="IPR013783">
    <property type="entry name" value="Ig-like_fold"/>
</dbReference>
<dbReference type="SUPFAM" id="SSF49899">
    <property type="entry name" value="Concanavalin A-like lectins/glucanases"/>
    <property type="match status" value="1"/>
</dbReference>
<feature type="domain" description="Fibronectin type-III" evidence="8">
    <location>
        <begin position="400"/>
        <end position="489"/>
    </location>
</feature>
<dbReference type="NCBIfam" id="TIGR04183">
    <property type="entry name" value="Por_Secre_tail"/>
    <property type="match status" value="1"/>
</dbReference>
<dbReference type="InterPro" id="IPR006558">
    <property type="entry name" value="LamG-like"/>
</dbReference>
<dbReference type="STRING" id="619805.SAMN05660477_00528"/>
<feature type="domain" description="Fibronectin type-III" evidence="8">
    <location>
        <begin position="309"/>
        <end position="397"/>
    </location>
</feature>
<reference evidence="10 11" key="1">
    <citation type="submission" date="2017-02" db="EMBL/GenBank/DDBJ databases">
        <authorList>
            <person name="Peterson S.W."/>
        </authorList>
    </citation>
    <scope>NUCLEOTIDE SEQUENCE [LARGE SCALE GENOMIC DNA]</scope>
    <source>
        <strain evidence="10 11">DSM 22323</strain>
    </source>
</reference>
<dbReference type="InterPro" id="IPR054861">
    <property type="entry name" value="Endoglyc_H"/>
</dbReference>
<dbReference type="SMART" id="SM00560">
    <property type="entry name" value="LamGL"/>
    <property type="match status" value="1"/>
</dbReference>
<dbReference type="SUPFAM" id="SSF51445">
    <property type="entry name" value="(Trans)glycosidases"/>
    <property type="match status" value="1"/>
</dbReference>
<dbReference type="Gene3D" id="2.60.40.10">
    <property type="entry name" value="Immunoglobulins"/>
    <property type="match status" value="2"/>
</dbReference>
<dbReference type="InterPro" id="IPR013320">
    <property type="entry name" value="ConA-like_dom_sf"/>
</dbReference>
<dbReference type="EMBL" id="FUYZ01000001">
    <property type="protein sequence ID" value="SKB65662.1"/>
    <property type="molecule type" value="Genomic_DNA"/>
</dbReference>
<keyword evidence="5 6" id="KW-0326">Glycosidase</keyword>
<accession>A0A1T5D1U9</accession>
<dbReference type="PROSITE" id="PS51910">
    <property type="entry name" value="GH18_2"/>
    <property type="match status" value="1"/>
</dbReference>
<feature type="domain" description="GH18" evidence="9">
    <location>
        <begin position="25"/>
        <end position="291"/>
    </location>
</feature>
<evidence type="ECO:0000256" key="4">
    <source>
        <dbReference type="ARBA" id="ARBA00023157"/>
    </source>
</evidence>
<dbReference type="NCBIfam" id="NF045482">
    <property type="entry name" value="Endoglyc_H"/>
    <property type="match status" value="1"/>
</dbReference>
<proteinExistence type="inferred from homology"/>
<evidence type="ECO:0000256" key="2">
    <source>
        <dbReference type="ARBA" id="ARBA00022729"/>
    </source>
</evidence>
<evidence type="ECO:0000313" key="11">
    <source>
        <dbReference type="Proteomes" id="UP000191112"/>
    </source>
</evidence>
<name>A0A1T5D1U9_9FLAO</name>
<dbReference type="Pfam" id="PF00041">
    <property type="entry name" value="fn3"/>
    <property type="match status" value="1"/>
</dbReference>
<dbReference type="Pfam" id="PF00704">
    <property type="entry name" value="Glyco_hydro_18"/>
    <property type="match status" value="1"/>
</dbReference>
<dbReference type="OrthoDB" id="2582440at2"/>
<dbReference type="SMART" id="SM00060">
    <property type="entry name" value="FN3"/>
    <property type="match status" value="2"/>
</dbReference>
<dbReference type="AlphaFoldDB" id="A0A1T5D1U9"/>
<dbReference type="Proteomes" id="UP000191112">
    <property type="component" value="Unassembled WGS sequence"/>
</dbReference>
<evidence type="ECO:0000256" key="3">
    <source>
        <dbReference type="ARBA" id="ARBA00022801"/>
    </source>
</evidence>
<evidence type="ECO:0000256" key="7">
    <source>
        <dbReference type="SAM" id="SignalP"/>
    </source>
</evidence>
<dbReference type="GO" id="GO:0004553">
    <property type="term" value="F:hydrolase activity, hydrolyzing O-glycosyl compounds"/>
    <property type="evidence" value="ECO:0007669"/>
    <property type="project" value="InterPro"/>
</dbReference>
<sequence length="801" mass="85793">MKKQSLLMMMLAGLLSTQVEAQQNPQNFCYVEVNDNNLLNVGSYTLATSGKQAFDSAIIFAGNINYDAAKGRAYIYNNNNVTKVLNDVNTYVRPLQAKGIKVLLSLIGNHQGAGILNFQTQEAAKDFALQVANTVYTYGLDGIDFDDEYAGYPTTGNIKNPASFTMLLQELKAAMPDKLITLYDYSDAVGAPIPTTYLTSGADRAGNYINYAYNGLYGTYMTQMSTAVPPLTKPKLGAAAFNVQSTSTATINTQSTRTKTDGYGVIVWYDLRQGDASAKISTSTNNLYGEATTLSGQTYAWTSGVTCEPPIGLDAVNLAGTSATLSWTGDATKTYNIDYKLANSSTWISAATNYSGSSLSINNLTANTEYDWRIQSSCSASLTSTYIFAPRFNSGNGCVPPYNLSSSNYKGTSTTVSWTATNAGSYTIQYKASTASDWTTVNNVTTNTYDLQGLTPNTTYSWKVQGSCGGQLSAFSAESTFKSGFTPVQSPGNRSLSFNGTTNYLDAGNFNISGNALTLEGWVKMNAFQASFPYISSVAGIEGGDNNSALLRFGDGDIPTGDYLQFVISIGGAQIKLKSATKFNKDAWYHIAATYDGTAMKLYVNGALDATVPASGAFNANGNFFLAARNSNSGDRRLNGFLDEFRVWKRALSAEEVVATQCIVAPNAAGLEANWKFNEGSGVAAFDQTANTHFAILSNMTDANWSTDVACAVDMAVNDVASAKTKIYPNPVKKGDDIHFVTKEKSATISLYDATGKLVKTQKVSGEKASVSSSNLGTGLYIYKVQSTDNNIIDSGKIMVK</sequence>
<evidence type="ECO:0000313" key="10">
    <source>
        <dbReference type="EMBL" id="SKB65662.1"/>
    </source>
</evidence>